<feature type="domain" description="HTH arsR-type" evidence="4">
    <location>
        <begin position="6"/>
        <end position="99"/>
    </location>
</feature>
<dbReference type="CDD" id="cd00090">
    <property type="entry name" value="HTH_ARSR"/>
    <property type="match status" value="1"/>
</dbReference>
<dbReference type="Gene3D" id="1.10.10.10">
    <property type="entry name" value="Winged helix-like DNA-binding domain superfamily/Winged helix DNA-binding domain"/>
    <property type="match status" value="1"/>
</dbReference>
<keyword evidence="3" id="KW-0804">Transcription</keyword>
<dbReference type="SUPFAM" id="SSF46785">
    <property type="entry name" value="Winged helix' DNA-binding domain"/>
    <property type="match status" value="1"/>
</dbReference>
<evidence type="ECO:0000256" key="1">
    <source>
        <dbReference type="ARBA" id="ARBA00023015"/>
    </source>
</evidence>
<dbReference type="Proteomes" id="UP001626536">
    <property type="component" value="Chromosome"/>
</dbReference>
<organism evidence="5 6">
    <name type="scientific">Methylocapsa polymorpha</name>
    <dbReference type="NCBI Taxonomy" id="3080828"/>
    <lineage>
        <taxon>Bacteria</taxon>
        <taxon>Pseudomonadati</taxon>
        <taxon>Pseudomonadota</taxon>
        <taxon>Alphaproteobacteria</taxon>
        <taxon>Hyphomicrobiales</taxon>
        <taxon>Beijerinckiaceae</taxon>
        <taxon>Methylocapsa</taxon>
    </lineage>
</organism>
<keyword evidence="6" id="KW-1185">Reference proteome</keyword>
<proteinExistence type="predicted"/>
<dbReference type="PROSITE" id="PS50987">
    <property type="entry name" value="HTH_ARSR_2"/>
    <property type="match status" value="1"/>
</dbReference>
<dbReference type="InterPro" id="IPR011991">
    <property type="entry name" value="ArsR-like_HTH"/>
</dbReference>
<sequence length="99" mass="11128">MSEPTGKLLTEEQALLIAKALGDRRRYEILKRLGERRDALACGAVRDCMGINPATLSHHMKELETAGLVEVVREGKFASYVLRRDVLEAFFQRLKADLA</sequence>
<name>A0ABZ0HVN2_9HYPH</name>
<dbReference type="InterPro" id="IPR001845">
    <property type="entry name" value="HTH_ArsR_DNA-bd_dom"/>
</dbReference>
<keyword evidence="1" id="KW-0805">Transcription regulation</keyword>
<evidence type="ECO:0000256" key="3">
    <source>
        <dbReference type="ARBA" id="ARBA00023163"/>
    </source>
</evidence>
<dbReference type="EMBL" id="CP136862">
    <property type="protein sequence ID" value="WOJ90753.1"/>
    <property type="molecule type" value="Genomic_DNA"/>
</dbReference>
<keyword evidence="2" id="KW-0238">DNA-binding</keyword>
<dbReference type="InterPro" id="IPR036390">
    <property type="entry name" value="WH_DNA-bd_sf"/>
</dbReference>
<protein>
    <submittedName>
        <fullName evidence="5">Helix-turn-helix domain-containing protein</fullName>
    </submittedName>
</protein>
<evidence type="ECO:0000313" key="6">
    <source>
        <dbReference type="Proteomes" id="UP001626536"/>
    </source>
</evidence>
<evidence type="ECO:0000256" key="2">
    <source>
        <dbReference type="ARBA" id="ARBA00023125"/>
    </source>
</evidence>
<dbReference type="InterPro" id="IPR036388">
    <property type="entry name" value="WH-like_DNA-bd_sf"/>
</dbReference>
<dbReference type="PRINTS" id="PR00778">
    <property type="entry name" value="HTHARSR"/>
</dbReference>
<dbReference type="InterPro" id="IPR051011">
    <property type="entry name" value="Metal_resp_trans_reg"/>
</dbReference>
<dbReference type="PANTHER" id="PTHR43132:SF2">
    <property type="entry name" value="ARSENICAL RESISTANCE OPERON REPRESSOR ARSR-RELATED"/>
    <property type="match status" value="1"/>
</dbReference>
<reference evidence="5 6" key="1">
    <citation type="submission" date="2023-10" db="EMBL/GenBank/DDBJ databases">
        <title>Novel methanotroph of the genus Methylocapsa from a subarctic wetland.</title>
        <authorList>
            <person name="Belova S.E."/>
            <person name="Oshkin I.Y."/>
            <person name="Miroshnikov K."/>
            <person name="Dedysh S.N."/>
        </authorList>
    </citation>
    <scope>NUCLEOTIDE SEQUENCE [LARGE SCALE GENOMIC DNA]</scope>
    <source>
        <strain evidence="5 6">RX1</strain>
    </source>
</reference>
<accession>A0ABZ0HVN2</accession>
<gene>
    <name evidence="5" type="ORF">RZS28_05545</name>
</gene>
<evidence type="ECO:0000259" key="4">
    <source>
        <dbReference type="PROSITE" id="PS50987"/>
    </source>
</evidence>
<dbReference type="SMART" id="SM00418">
    <property type="entry name" value="HTH_ARSR"/>
    <property type="match status" value="1"/>
</dbReference>
<evidence type="ECO:0000313" key="5">
    <source>
        <dbReference type="EMBL" id="WOJ90753.1"/>
    </source>
</evidence>
<dbReference type="Pfam" id="PF12840">
    <property type="entry name" value="HTH_20"/>
    <property type="match status" value="1"/>
</dbReference>
<dbReference type="RefSeq" id="WP_407340339.1">
    <property type="nucleotide sequence ID" value="NZ_CP136862.1"/>
</dbReference>
<dbReference type="PANTHER" id="PTHR43132">
    <property type="entry name" value="ARSENICAL RESISTANCE OPERON REPRESSOR ARSR-RELATED"/>
    <property type="match status" value="1"/>
</dbReference>